<comment type="caution">
    <text evidence="10">The sequence shown here is derived from an EMBL/GenBank/DDBJ whole genome shotgun (WGS) entry which is preliminary data.</text>
</comment>
<dbReference type="Gene3D" id="2.40.50.1020">
    <property type="entry name" value="LytTr DNA-binding domain"/>
    <property type="match status" value="1"/>
</dbReference>
<dbReference type="Proteomes" id="UP000606720">
    <property type="component" value="Unassembled WGS sequence"/>
</dbReference>
<accession>A0A923RU69</accession>
<dbReference type="PANTHER" id="PTHR37299:SF3">
    <property type="entry name" value="STAGE 0 SPORULATION PROTEIN A HOMOLOG"/>
    <property type="match status" value="1"/>
</dbReference>
<dbReference type="RefSeq" id="WP_186867254.1">
    <property type="nucleotide sequence ID" value="NZ_JACOPH010000008.1"/>
</dbReference>
<evidence type="ECO:0000256" key="7">
    <source>
        <dbReference type="PROSITE-ProRule" id="PRU00169"/>
    </source>
</evidence>
<evidence type="ECO:0000313" key="10">
    <source>
        <dbReference type="EMBL" id="MBC5714610.1"/>
    </source>
</evidence>
<evidence type="ECO:0000256" key="6">
    <source>
        <dbReference type="ARBA" id="ARBA00037164"/>
    </source>
</evidence>
<dbReference type="Pfam" id="PF04397">
    <property type="entry name" value="LytTR"/>
    <property type="match status" value="1"/>
</dbReference>
<evidence type="ECO:0000256" key="1">
    <source>
        <dbReference type="ARBA" id="ARBA00018672"/>
    </source>
</evidence>
<keyword evidence="2" id="KW-0963">Cytoplasm</keyword>
<dbReference type="InterPro" id="IPR046947">
    <property type="entry name" value="LytR-like"/>
</dbReference>
<keyword evidence="4" id="KW-0010">Activator</keyword>
<dbReference type="AlphaFoldDB" id="A0A923RU69"/>
<protein>
    <recommendedName>
        <fullName evidence="1">Stage 0 sporulation protein A homolog</fullName>
    </recommendedName>
</protein>
<dbReference type="GO" id="GO:0000156">
    <property type="term" value="F:phosphorelay response regulator activity"/>
    <property type="evidence" value="ECO:0007669"/>
    <property type="project" value="InterPro"/>
</dbReference>
<name>A0A923RU69_9FIRM</name>
<dbReference type="PROSITE" id="PS50110">
    <property type="entry name" value="RESPONSE_REGULATORY"/>
    <property type="match status" value="1"/>
</dbReference>
<evidence type="ECO:0000256" key="5">
    <source>
        <dbReference type="ARBA" id="ARBA00024867"/>
    </source>
</evidence>
<evidence type="ECO:0000259" key="8">
    <source>
        <dbReference type="PROSITE" id="PS50110"/>
    </source>
</evidence>
<comment type="function">
    <text evidence="5">May play the central regulatory role in sporulation. It may be an element of the effector pathway responsible for the activation of sporulation genes in response to nutritional stress. Spo0A may act in concert with spo0H (a sigma factor) to control the expression of some genes that are critical to the sporulation process.</text>
</comment>
<reference evidence="10" key="1">
    <citation type="submission" date="2020-08" db="EMBL/GenBank/DDBJ databases">
        <title>Genome public.</title>
        <authorList>
            <person name="Liu C."/>
            <person name="Sun Q."/>
        </authorList>
    </citation>
    <scope>NUCLEOTIDE SEQUENCE</scope>
    <source>
        <strain evidence="10">BX1005</strain>
    </source>
</reference>
<dbReference type="GO" id="GO:0003677">
    <property type="term" value="F:DNA binding"/>
    <property type="evidence" value="ECO:0007669"/>
    <property type="project" value="InterPro"/>
</dbReference>
<feature type="domain" description="Response regulatory" evidence="8">
    <location>
        <begin position="3"/>
        <end position="122"/>
    </location>
</feature>
<evidence type="ECO:0000313" key="11">
    <source>
        <dbReference type="Proteomes" id="UP000606720"/>
    </source>
</evidence>
<evidence type="ECO:0000256" key="3">
    <source>
        <dbReference type="ARBA" id="ARBA00023012"/>
    </source>
</evidence>
<dbReference type="InterPro" id="IPR007492">
    <property type="entry name" value="LytTR_DNA-bd_dom"/>
</dbReference>
<proteinExistence type="predicted"/>
<keyword evidence="11" id="KW-1185">Reference proteome</keyword>
<organism evidence="10 11">
    <name type="scientific">Roseburia zhanii</name>
    <dbReference type="NCBI Taxonomy" id="2763064"/>
    <lineage>
        <taxon>Bacteria</taxon>
        <taxon>Bacillati</taxon>
        <taxon>Bacillota</taxon>
        <taxon>Clostridia</taxon>
        <taxon>Lachnospirales</taxon>
        <taxon>Lachnospiraceae</taxon>
        <taxon>Roseburia</taxon>
    </lineage>
</organism>
<dbReference type="SMART" id="SM00850">
    <property type="entry name" value="LytTR"/>
    <property type="match status" value="1"/>
</dbReference>
<dbReference type="InterPro" id="IPR011006">
    <property type="entry name" value="CheY-like_superfamily"/>
</dbReference>
<sequence>MKRVIICDEEMESVSKLSTMIGQIFPKQFLLHGYVSAKQLFYEIEDGFIRTADIIFLSMEIKQVTEIDFAMYIQQKFPMAQIIFLAENLQQVEAMFDEISPDGLLLKPLNRQRLEKCVKKVLSEKGGKEELFSIKQNGTAIFFPIEEISYVESQGRKLQIHRKDAVICIYGRISGLCEAYGETFIRCHQSYAVNRNHIVELAATKIILENGMEIPVSRQRYREVKAALEHNHAYL</sequence>
<feature type="domain" description="HTH LytTR-type" evidence="9">
    <location>
        <begin position="132"/>
        <end position="230"/>
    </location>
</feature>
<evidence type="ECO:0000256" key="4">
    <source>
        <dbReference type="ARBA" id="ARBA00023159"/>
    </source>
</evidence>
<comment type="function">
    <text evidence="6">Required for high-level post-exponential phase expression of a series of secreted proteins.</text>
</comment>
<dbReference type="SUPFAM" id="SSF52172">
    <property type="entry name" value="CheY-like"/>
    <property type="match status" value="1"/>
</dbReference>
<dbReference type="PROSITE" id="PS50930">
    <property type="entry name" value="HTH_LYTTR"/>
    <property type="match status" value="1"/>
</dbReference>
<dbReference type="PANTHER" id="PTHR37299">
    <property type="entry name" value="TRANSCRIPTIONAL REGULATOR-RELATED"/>
    <property type="match status" value="1"/>
</dbReference>
<keyword evidence="3" id="KW-0902">Two-component regulatory system</keyword>
<evidence type="ECO:0000259" key="9">
    <source>
        <dbReference type="PROSITE" id="PS50930"/>
    </source>
</evidence>
<dbReference type="InterPro" id="IPR001789">
    <property type="entry name" value="Sig_transdc_resp-reg_receiver"/>
</dbReference>
<dbReference type="EMBL" id="JACOPH010000008">
    <property type="protein sequence ID" value="MBC5714610.1"/>
    <property type="molecule type" value="Genomic_DNA"/>
</dbReference>
<dbReference type="Gene3D" id="3.40.50.2300">
    <property type="match status" value="1"/>
</dbReference>
<comment type="caution">
    <text evidence="7">Lacks conserved residue(s) required for the propagation of feature annotation.</text>
</comment>
<gene>
    <name evidence="10" type="ORF">H8S17_10375</name>
</gene>
<evidence type="ECO:0000256" key="2">
    <source>
        <dbReference type="ARBA" id="ARBA00022490"/>
    </source>
</evidence>